<comment type="caution">
    <text evidence="2">The sequence shown here is derived from an EMBL/GenBank/DDBJ whole genome shotgun (WGS) entry which is preliminary data.</text>
</comment>
<dbReference type="Gene3D" id="3.40.50.360">
    <property type="match status" value="1"/>
</dbReference>
<organism evidence="2 3">
    <name type="scientific">Syntrophorhabdus aromaticivorans</name>
    <dbReference type="NCBI Taxonomy" id="328301"/>
    <lineage>
        <taxon>Bacteria</taxon>
        <taxon>Pseudomonadati</taxon>
        <taxon>Thermodesulfobacteriota</taxon>
        <taxon>Syntrophorhabdia</taxon>
        <taxon>Syntrophorhabdales</taxon>
        <taxon>Syntrophorhabdaceae</taxon>
        <taxon>Syntrophorhabdus</taxon>
    </lineage>
</organism>
<dbReference type="InterPro" id="IPR005025">
    <property type="entry name" value="FMN_Rdtase-like_dom"/>
</dbReference>
<evidence type="ECO:0000313" key="2">
    <source>
        <dbReference type="EMBL" id="NLW34089.1"/>
    </source>
</evidence>
<accession>A0A971M2J3</accession>
<dbReference type="InterPro" id="IPR008254">
    <property type="entry name" value="Flavodoxin/NO_synth"/>
</dbReference>
<dbReference type="PANTHER" id="PTHR30546:SF23">
    <property type="entry name" value="FLAVOPROTEIN-LIKE PROTEIN YCP4-RELATED"/>
    <property type="match status" value="1"/>
</dbReference>
<dbReference type="Pfam" id="PF03358">
    <property type="entry name" value="FMN_red"/>
    <property type="match status" value="1"/>
</dbReference>
<evidence type="ECO:0000259" key="1">
    <source>
        <dbReference type="PROSITE" id="PS50902"/>
    </source>
</evidence>
<dbReference type="InterPro" id="IPR029039">
    <property type="entry name" value="Flavoprotein-like_sf"/>
</dbReference>
<dbReference type="AlphaFoldDB" id="A0A971M2J3"/>
<protein>
    <submittedName>
        <fullName evidence="2">Flavodoxin family protein</fullName>
    </submittedName>
</protein>
<gene>
    <name evidence="2" type="ORF">GXY80_01205</name>
</gene>
<dbReference type="GO" id="GO:0010181">
    <property type="term" value="F:FMN binding"/>
    <property type="evidence" value="ECO:0007669"/>
    <property type="project" value="InterPro"/>
</dbReference>
<dbReference type="GO" id="GO:0003955">
    <property type="term" value="F:NAD(P)H dehydrogenase (quinone) activity"/>
    <property type="evidence" value="ECO:0007669"/>
    <property type="project" value="TreeGrafter"/>
</dbReference>
<reference evidence="2" key="1">
    <citation type="journal article" date="2020" name="Biotechnol. Biofuels">
        <title>New insights from the biogas microbiome by comprehensive genome-resolved metagenomics of nearly 1600 species originating from multiple anaerobic digesters.</title>
        <authorList>
            <person name="Campanaro S."/>
            <person name="Treu L."/>
            <person name="Rodriguez-R L.M."/>
            <person name="Kovalovszki A."/>
            <person name="Ziels R.M."/>
            <person name="Maus I."/>
            <person name="Zhu X."/>
            <person name="Kougias P.G."/>
            <person name="Basile A."/>
            <person name="Luo G."/>
            <person name="Schluter A."/>
            <person name="Konstantinidis K.T."/>
            <person name="Angelidaki I."/>
        </authorList>
    </citation>
    <scope>NUCLEOTIDE SEQUENCE</scope>
    <source>
        <strain evidence="2">AS06rmzACSIP_7</strain>
    </source>
</reference>
<dbReference type="GO" id="GO:0016020">
    <property type="term" value="C:membrane"/>
    <property type="evidence" value="ECO:0007669"/>
    <property type="project" value="TreeGrafter"/>
</dbReference>
<dbReference type="Proteomes" id="UP000777265">
    <property type="component" value="Unassembled WGS sequence"/>
</dbReference>
<name>A0A971M2J3_9BACT</name>
<dbReference type="SUPFAM" id="SSF52218">
    <property type="entry name" value="Flavoproteins"/>
    <property type="match status" value="1"/>
</dbReference>
<sequence>MQVLIMYFSKSGHTRELAEAIATGVKEVEGVKCLLKSAPDVTKEDFLASDGIIAGSPVYFGSMAAELKEVFDRLVAVRKEMGDRIGAAFATSGDQSGGKETTIISIIQALLIYGMIIVGDPLDATGHYGVACTGAPGEKTAANGRKLGRRVATLVKRLRG</sequence>
<feature type="domain" description="Flavodoxin-like" evidence="1">
    <location>
        <begin position="3"/>
        <end position="152"/>
    </location>
</feature>
<dbReference type="PROSITE" id="PS50902">
    <property type="entry name" value="FLAVODOXIN_LIKE"/>
    <property type="match status" value="1"/>
</dbReference>
<dbReference type="PANTHER" id="PTHR30546">
    <property type="entry name" value="FLAVODOXIN-RELATED PROTEIN WRBA-RELATED"/>
    <property type="match status" value="1"/>
</dbReference>
<proteinExistence type="predicted"/>
<reference evidence="2" key="2">
    <citation type="submission" date="2020-01" db="EMBL/GenBank/DDBJ databases">
        <authorList>
            <person name="Campanaro S."/>
        </authorList>
    </citation>
    <scope>NUCLEOTIDE SEQUENCE</scope>
    <source>
        <strain evidence="2">AS06rmzACSIP_7</strain>
    </source>
</reference>
<evidence type="ECO:0000313" key="3">
    <source>
        <dbReference type="Proteomes" id="UP000777265"/>
    </source>
</evidence>
<dbReference type="EMBL" id="JAAYEE010000020">
    <property type="protein sequence ID" value="NLW34089.1"/>
    <property type="molecule type" value="Genomic_DNA"/>
</dbReference>